<keyword evidence="3" id="KW-0808">Transferase</keyword>
<dbReference type="GO" id="GO:0008270">
    <property type="term" value="F:zinc ion binding"/>
    <property type="evidence" value="ECO:0007669"/>
    <property type="project" value="UniProtKB-KW"/>
</dbReference>
<dbReference type="InterPro" id="IPR044066">
    <property type="entry name" value="TRIAD_supradom"/>
</dbReference>
<keyword evidence="6" id="KW-0863">Zinc-finger</keyword>
<name>A0A165UF03_9APHY</name>
<keyword evidence="4" id="KW-0479">Metal-binding</keyword>
<protein>
    <recommendedName>
        <fullName evidence="2">RBR-type E3 ubiquitin transferase</fullName>
        <ecNumber evidence="2">2.3.2.31</ecNumber>
    </recommendedName>
</protein>
<keyword evidence="11" id="KW-1185">Reference proteome</keyword>
<dbReference type="STRING" id="1314783.A0A165UF03"/>
<dbReference type="InterPro" id="IPR031127">
    <property type="entry name" value="E3_UB_ligase_RBR"/>
</dbReference>
<evidence type="ECO:0000256" key="4">
    <source>
        <dbReference type="ARBA" id="ARBA00022723"/>
    </source>
</evidence>
<dbReference type="Gene3D" id="1.20.120.1750">
    <property type="match status" value="1"/>
</dbReference>
<evidence type="ECO:0000256" key="3">
    <source>
        <dbReference type="ARBA" id="ARBA00022679"/>
    </source>
</evidence>
<dbReference type="Pfam" id="PF01485">
    <property type="entry name" value="IBR"/>
    <property type="match status" value="1"/>
</dbReference>
<evidence type="ECO:0000256" key="8">
    <source>
        <dbReference type="ARBA" id="ARBA00022833"/>
    </source>
</evidence>
<dbReference type="GO" id="GO:0061630">
    <property type="term" value="F:ubiquitin protein ligase activity"/>
    <property type="evidence" value="ECO:0007669"/>
    <property type="project" value="UniProtKB-EC"/>
</dbReference>
<dbReference type="OrthoDB" id="9977870at2759"/>
<dbReference type="PROSITE" id="PS51873">
    <property type="entry name" value="TRIAD"/>
    <property type="match status" value="1"/>
</dbReference>
<dbReference type="EMBL" id="KV429032">
    <property type="protein sequence ID" value="KZT74814.1"/>
    <property type="molecule type" value="Genomic_DNA"/>
</dbReference>
<comment type="catalytic activity">
    <reaction evidence="1">
        <text>[E2 ubiquitin-conjugating enzyme]-S-ubiquitinyl-L-cysteine + [acceptor protein]-L-lysine = [E2 ubiquitin-conjugating enzyme]-L-cysteine + [acceptor protein]-N(6)-ubiquitinyl-L-lysine.</text>
        <dbReference type="EC" id="2.3.2.31"/>
    </reaction>
</comment>
<dbReference type="Proteomes" id="UP000076727">
    <property type="component" value="Unassembled WGS sequence"/>
</dbReference>
<sequence>MVGESSSSSSSLAPEDSATYIALVAQFALQDIDDISATRKGKASALAPKSDEEIAFELFAEEANSLLALTRDIAFARSIDDALQTDHDILQEIIREDEVARSDREYALAVQAGRPPPPTFTPNSVILSNVCFFEQDTNSINEQFAQAHQHTQVSFLKSGDLPPLITSYRKEMCVFCRDQIAGTEIHAPCGHFWDTHCLVELFRAATTDETLFPPRCCQKSFVLKEVQQYLGAGLLSTFKAISAEFGTANRVYCHRPTCSAFICAATETSSVQVCPRCLSQTCGRCKEQAHLVGADALFGALWVVVMFLALAKQEGWARCPGCKHLVELAYGCYHMTCRCRKEFCYVCAETWKNCTCPQWDEGRLYVTARNQVERELAAGPPPAAPQYQRMVREAAERLRVDHDCRHRWVYRPGAGRCENCSFYLPQFLLSCKNCHMNVCVRCRRNRM</sequence>
<dbReference type="InterPro" id="IPR002867">
    <property type="entry name" value="IBR_dom"/>
</dbReference>
<dbReference type="EC" id="2.3.2.31" evidence="2"/>
<reference evidence="10 11" key="1">
    <citation type="journal article" date="2016" name="Mol. Biol. Evol.">
        <title>Comparative Genomics of Early-Diverging Mushroom-Forming Fungi Provides Insights into the Origins of Lignocellulose Decay Capabilities.</title>
        <authorList>
            <person name="Nagy L.G."/>
            <person name="Riley R."/>
            <person name="Tritt A."/>
            <person name="Adam C."/>
            <person name="Daum C."/>
            <person name="Floudas D."/>
            <person name="Sun H."/>
            <person name="Yadav J.S."/>
            <person name="Pangilinan J."/>
            <person name="Larsson K.H."/>
            <person name="Matsuura K."/>
            <person name="Barry K."/>
            <person name="Labutti K."/>
            <person name="Kuo R."/>
            <person name="Ohm R.A."/>
            <person name="Bhattacharya S.S."/>
            <person name="Shirouzu T."/>
            <person name="Yoshinaga Y."/>
            <person name="Martin F.M."/>
            <person name="Grigoriev I.V."/>
            <person name="Hibbett D.S."/>
        </authorList>
    </citation>
    <scope>NUCLEOTIDE SEQUENCE [LARGE SCALE GENOMIC DNA]</scope>
    <source>
        <strain evidence="10 11">L-15889</strain>
    </source>
</reference>
<gene>
    <name evidence="10" type="ORF">DAEQUDRAFT_771559</name>
</gene>
<evidence type="ECO:0000256" key="6">
    <source>
        <dbReference type="ARBA" id="ARBA00022771"/>
    </source>
</evidence>
<organism evidence="10 11">
    <name type="scientific">Daedalea quercina L-15889</name>
    <dbReference type="NCBI Taxonomy" id="1314783"/>
    <lineage>
        <taxon>Eukaryota</taxon>
        <taxon>Fungi</taxon>
        <taxon>Dikarya</taxon>
        <taxon>Basidiomycota</taxon>
        <taxon>Agaricomycotina</taxon>
        <taxon>Agaricomycetes</taxon>
        <taxon>Polyporales</taxon>
        <taxon>Fomitopsis</taxon>
    </lineage>
</organism>
<dbReference type="SUPFAM" id="SSF57850">
    <property type="entry name" value="RING/U-box"/>
    <property type="match status" value="1"/>
</dbReference>
<accession>A0A165UF03</accession>
<keyword evidence="7" id="KW-0833">Ubl conjugation pathway</keyword>
<evidence type="ECO:0000256" key="1">
    <source>
        <dbReference type="ARBA" id="ARBA00001798"/>
    </source>
</evidence>
<proteinExistence type="predicted"/>
<feature type="domain" description="RING-type" evidence="9">
    <location>
        <begin position="169"/>
        <end position="360"/>
    </location>
</feature>
<dbReference type="PANTHER" id="PTHR11685">
    <property type="entry name" value="RBR FAMILY RING FINGER AND IBR DOMAIN-CONTAINING"/>
    <property type="match status" value="1"/>
</dbReference>
<keyword evidence="5" id="KW-0677">Repeat</keyword>
<evidence type="ECO:0000256" key="7">
    <source>
        <dbReference type="ARBA" id="ARBA00022786"/>
    </source>
</evidence>
<evidence type="ECO:0000313" key="10">
    <source>
        <dbReference type="EMBL" id="KZT74814.1"/>
    </source>
</evidence>
<evidence type="ECO:0000256" key="5">
    <source>
        <dbReference type="ARBA" id="ARBA00022737"/>
    </source>
</evidence>
<dbReference type="AlphaFoldDB" id="A0A165UF03"/>
<evidence type="ECO:0000259" key="9">
    <source>
        <dbReference type="PROSITE" id="PS51873"/>
    </source>
</evidence>
<dbReference type="CDD" id="cd22584">
    <property type="entry name" value="Rcat_RBR_unk"/>
    <property type="match status" value="1"/>
</dbReference>
<keyword evidence="8" id="KW-0862">Zinc</keyword>
<dbReference type="GO" id="GO:0016567">
    <property type="term" value="P:protein ubiquitination"/>
    <property type="evidence" value="ECO:0007669"/>
    <property type="project" value="InterPro"/>
</dbReference>
<evidence type="ECO:0000313" key="11">
    <source>
        <dbReference type="Proteomes" id="UP000076727"/>
    </source>
</evidence>
<evidence type="ECO:0000256" key="2">
    <source>
        <dbReference type="ARBA" id="ARBA00012251"/>
    </source>
</evidence>
<dbReference type="CDD" id="cd20335">
    <property type="entry name" value="BRcat_RBR"/>
    <property type="match status" value="1"/>
</dbReference>
<dbReference type="Pfam" id="PF22191">
    <property type="entry name" value="IBR_1"/>
    <property type="match status" value="1"/>
</dbReference>